<feature type="non-terminal residue" evidence="2">
    <location>
        <position position="1"/>
    </location>
</feature>
<sequence length="220" mass="22964">LGTIEGTSEDGNLTVTIPRHTSALGEDGKRLKTLEVAIDESPPAPPEDANIIGLAYNFNPAGATFDPPITFTWSYDPDALPEGVAEKDLVLAYYDKDAGKWVELDCVVDTKNNTITASVKHFTTFALIVIVPEPEPEPAPAPLPAPMPIPAPEPVPEPAPAPVPVPEPEAPVVTPPVVPPAAPEAPPWGLISGLIAAAILAGLAIWLVRRQRAGGAGKPV</sequence>
<proteinExistence type="predicted"/>
<reference evidence="2" key="1">
    <citation type="journal article" date="2014" name="Front. Microbiol.">
        <title>High frequency of phylogenetically diverse reductive dehalogenase-homologous genes in deep subseafloor sedimentary metagenomes.</title>
        <authorList>
            <person name="Kawai M."/>
            <person name="Futagami T."/>
            <person name="Toyoda A."/>
            <person name="Takaki Y."/>
            <person name="Nishi S."/>
            <person name="Hori S."/>
            <person name="Arai W."/>
            <person name="Tsubouchi T."/>
            <person name="Morono Y."/>
            <person name="Uchiyama I."/>
            <person name="Ito T."/>
            <person name="Fujiyama A."/>
            <person name="Inagaki F."/>
            <person name="Takami H."/>
        </authorList>
    </citation>
    <scope>NUCLEOTIDE SEQUENCE</scope>
    <source>
        <strain evidence="2">Expedition CK06-06</strain>
    </source>
</reference>
<evidence type="ECO:0000256" key="1">
    <source>
        <dbReference type="SAM" id="Phobius"/>
    </source>
</evidence>
<keyword evidence="1" id="KW-0812">Transmembrane</keyword>
<accession>X1SNS9</accession>
<keyword evidence="1" id="KW-1133">Transmembrane helix</keyword>
<keyword evidence="1" id="KW-0472">Membrane</keyword>
<comment type="caution">
    <text evidence="2">The sequence shown here is derived from an EMBL/GenBank/DDBJ whole genome shotgun (WGS) entry which is preliminary data.</text>
</comment>
<dbReference type="EMBL" id="BARW01005237">
    <property type="protein sequence ID" value="GAI76990.1"/>
    <property type="molecule type" value="Genomic_DNA"/>
</dbReference>
<protein>
    <recommendedName>
        <fullName evidence="3">ZU5 domain-containing protein</fullName>
    </recommendedName>
</protein>
<name>X1SNS9_9ZZZZ</name>
<evidence type="ECO:0008006" key="3">
    <source>
        <dbReference type="Google" id="ProtNLM"/>
    </source>
</evidence>
<evidence type="ECO:0000313" key="2">
    <source>
        <dbReference type="EMBL" id="GAI76990.1"/>
    </source>
</evidence>
<dbReference type="AlphaFoldDB" id="X1SNS9"/>
<gene>
    <name evidence="2" type="ORF">S12H4_11579</name>
</gene>
<feature type="transmembrane region" description="Helical" evidence="1">
    <location>
        <begin position="188"/>
        <end position="208"/>
    </location>
</feature>
<organism evidence="2">
    <name type="scientific">marine sediment metagenome</name>
    <dbReference type="NCBI Taxonomy" id="412755"/>
    <lineage>
        <taxon>unclassified sequences</taxon>
        <taxon>metagenomes</taxon>
        <taxon>ecological metagenomes</taxon>
    </lineage>
</organism>